<sequence length="107" mass="12794">MKRAEITTYIENHQKTTEQEIQNLLKEHSQNIERSLINYLKTDQEELLKDITDHRKKMRALLSQELKKQMTMKIRTINIKIQTALISIVSLNLFLTILIIIRMVVRY</sequence>
<evidence type="ECO:0000313" key="2">
    <source>
        <dbReference type="EMBL" id="PLM95904.1"/>
    </source>
</evidence>
<evidence type="ECO:0000313" key="4">
    <source>
        <dbReference type="Proteomes" id="UP000234412"/>
    </source>
</evidence>
<evidence type="ECO:0000256" key="1">
    <source>
        <dbReference type="SAM" id="Phobius"/>
    </source>
</evidence>
<dbReference type="Proteomes" id="UP000234473">
    <property type="component" value="Unassembled WGS sequence"/>
</dbReference>
<keyword evidence="1" id="KW-1133">Transmembrane helix</keyword>
<comment type="caution">
    <text evidence="3">The sequence shown here is derived from an EMBL/GenBank/DDBJ whole genome shotgun (WGS) entry which is preliminary data.</text>
</comment>
<accession>A0A2N5AMI9</accession>
<dbReference type="EMBL" id="PIDP01000213">
    <property type="protein sequence ID" value="PLM95904.1"/>
    <property type="molecule type" value="Genomic_DNA"/>
</dbReference>
<reference evidence="4 5" key="1">
    <citation type="submission" date="2017-11" db="EMBL/GenBank/DDBJ databases">
        <authorList>
            <person name="Han C.G."/>
        </authorList>
    </citation>
    <scope>NUCLEOTIDE SEQUENCE [LARGE SCALE GENOMIC DNA]</scope>
    <source>
        <strain evidence="3 5">A5</strain>
        <strain evidence="2 4">A8</strain>
    </source>
</reference>
<name>A0A2N5AMI9_KLEVA</name>
<dbReference type="AlphaFoldDB" id="A0A2N5AMI9"/>
<evidence type="ECO:0000313" key="3">
    <source>
        <dbReference type="EMBL" id="PLP48520.1"/>
    </source>
</evidence>
<reference evidence="4 5" key="2">
    <citation type="submission" date="2018-01" db="EMBL/GenBank/DDBJ databases">
        <title>Genomic study of Klebsiella pneumoniae.</title>
        <authorList>
            <person name="Yang Y."/>
            <person name="Bicalho R."/>
        </authorList>
    </citation>
    <scope>NUCLEOTIDE SEQUENCE [LARGE SCALE GENOMIC DNA]</scope>
    <source>
        <strain evidence="3 5">A5</strain>
        <strain evidence="2 4">A8</strain>
    </source>
</reference>
<dbReference type="Proteomes" id="UP000234412">
    <property type="component" value="Unassembled WGS sequence"/>
</dbReference>
<protein>
    <submittedName>
        <fullName evidence="3">Uncharacterized protein</fullName>
    </submittedName>
</protein>
<feature type="transmembrane region" description="Helical" evidence="1">
    <location>
        <begin position="83"/>
        <end position="105"/>
    </location>
</feature>
<keyword evidence="1" id="KW-0812">Transmembrane</keyword>
<evidence type="ECO:0000313" key="5">
    <source>
        <dbReference type="Proteomes" id="UP000234473"/>
    </source>
</evidence>
<keyword evidence="1" id="KW-0472">Membrane</keyword>
<gene>
    <name evidence="3" type="ORF">CWM98_03245</name>
    <name evidence="2" type="ORF">CWN47_08965</name>
</gene>
<dbReference type="EMBL" id="PICB01000085">
    <property type="protein sequence ID" value="PLP48520.1"/>
    <property type="molecule type" value="Genomic_DNA"/>
</dbReference>
<proteinExistence type="predicted"/>
<organism evidence="3 5">
    <name type="scientific">Klebsiella variicola</name>
    <dbReference type="NCBI Taxonomy" id="244366"/>
    <lineage>
        <taxon>Bacteria</taxon>
        <taxon>Pseudomonadati</taxon>
        <taxon>Pseudomonadota</taxon>
        <taxon>Gammaproteobacteria</taxon>
        <taxon>Enterobacterales</taxon>
        <taxon>Enterobacteriaceae</taxon>
        <taxon>Klebsiella/Raoultella group</taxon>
        <taxon>Klebsiella</taxon>
        <taxon>Klebsiella pneumoniae complex</taxon>
    </lineage>
</organism>